<organism evidence="1 2">
    <name type="scientific">Ataeniobius toweri</name>
    <dbReference type="NCBI Taxonomy" id="208326"/>
    <lineage>
        <taxon>Eukaryota</taxon>
        <taxon>Metazoa</taxon>
        <taxon>Chordata</taxon>
        <taxon>Craniata</taxon>
        <taxon>Vertebrata</taxon>
        <taxon>Euteleostomi</taxon>
        <taxon>Actinopterygii</taxon>
        <taxon>Neopterygii</taxon>
        <taxon>Teleostei</taxon>
        <taxon>Neoteleostei</taxon>
        <taxon>Acanthomorphata</taxon>
        <taxon>Ovalentaria</taxon>
        <taxon>Atherinomorphae</taxon>
        <taxon>Cyprinodontiformes</taxon>
        <taxon>Goodeidae</taxon>
        <taxon>Ataeniobius</taxon>
    </lineage>
</organism>
<reference evidence="1 2" key="1">
    <citation type="submission" date="2021-07" db="EMBL/GenBank/DDBJ databases">
        <authorList>
            <person name="Palmer J.M."/>
        </authorList>
    </citation>
    <scope>NUCLEOTIDE SEQUENCE [LARGE SCALE GENOMIC DNA]</scope>
    <source>
        <strain evidence="1 2">AT_MEX2019</strain>
        <tissue evidence="1">Muscle</tissue>
    </source>
</reference>
<gene>
    <name evidence="1" type="ORF">ATANTOWER_030147</name>
</gene>
<evidence type="ECO:0000313" key="1">
    <source>
        <dbReference type="EMBL" id="MED6259753.1"/>
    </source>
</evidence>
<comment type="caution">
    <text evidence="1">The sequence shown here is derived from an EMBL/GenBank/DDBJ whole genome shotgun (WGS) entry which is preliminary data.</text>
</comment>
<accession>A0ABU7CDJ7</accession>
<protein>
    <submittedName>
        <fullName evidence="1">Uncharacterized protein</fullName>
    </submittedName>
</protein>
<keyword evidence="2" id="KW-1185">Reference proteome</keyword>
<evidence type="ECO:0000313" key="2">
    <source>
        <dbReference type="Proteomes" id="UP001345963"/>
    </source>
</evidence>
<name>A0ABU7CDJ7_9TELE</name>
<dbReference type="EMBL" id="JAHUTI010086680">
    <property type="protein sequence ID" value="MED6259753.1"/>
    <property type="molecule type" value="Genomic_DNA"/>
</dbReference>
<proteinExistence type="predicted"/>
<sequence length="103" mass="11142">MPNGSCLKKKCPKGVMNVVSFAESSFRGICQNPIFASSLQKFLAPASMPSVSSADGRIDFSQHTDSFSLLRSTHKRTYHPQTSLFAPHPCISPRGFPCGIVPA</sequence>
<dbReference type="Proteomes" id="UP001345963">
    <property type="component" value="Unassembled WGS sequence"/>
</dbReference>